<dbReference type="AlphaFoldDB" id="A0A9W8TYD5"/>
<proteinExistence type="predicted"/>
<accession>A0A9W8TYD5</accession>
<protein>
    <submittedName>
        <fullName evidence="1">Uncharacterized protein</fullName>
    </submittedName>
</protein>
<organism evidence="1 2">
    <name type="scientific">Lentinula detonsa</name>
    <dbReference type="NCBI Taxonomy" id="2804962"/>
    <lineage>
        <taxon>Eukaryota</taxon>
        <taxon>Fungi</taxon>
        <taxon>Dikarya</taxon>
        <taxon>Basidiomycota</taxon>
        <taxon>Agaricomycotina</taxon>
        <taxon>Agaricomycetes</taxon>
        <taxon>Agaricomycetidae</taxon>
        <taxon>Agaricales</taxon>
        <taxon>Marasmiineae</taxon>
        <taxon>Omphalotaceae</taxon>
        <taxon>Lentinula</taxon>
    </lineage>
</organism>
<evidence type="ECO:0000313" key="2">
    <source>
        <dbReference type="Proteomes" id="UP001142393"/>
    </source>
</evidence>
<name>A0A9W8TYD5_9AGAR</name>
<evidence type="ECO:0000313" key="1">
    <source>
        <dbReference type="EMBL" id="KAJ3745451.1"/>
    </source>
</evidence>
<sequence>MFSLNFERKDMQEGLKVCWKCVGHRECSMPMMFQKRAWALRGRKAERKWFFVRGRRYSLLPALTVDELAFSAIKAYVQRAGVLGRDRFDVDDDEVYVHLYEAAHSVTADSAKGWFHHCGYL</sequence>
<comment type="caution">
    <text evidence="1">The sequence shown here is derived from an EMBL/GenBank/DDBJ whole genome shotgun (WGS) entry which is preliminary data.</text>
</comment>
<gene>
    <name evidence="1" type="ORF">DFH05DRAFT_1020918</name>
</gene>
<dbReference type="Proteomes" id="UP001142393">
    <property type="component" value="Unassembled WGS sequence"/>
</dbReference>
<reference evidence="1 2" key="1">
    <citation type="journal article" date="2023" name="Proc. Natl. Acad. Sci. U.S.A.">
        <title>A global phylogenomic analysis of the shiitake genus Lentinula.</title>
        <authorList>
            <person name="Sierra-Patev S."/>
            <person name="Min B."/>
            <person name="Naranjo-Ortiz M."/>
            <person name="Looney B."/>
            <person name="Konkel Z."/>
            <person name="Slot J.C."/>
            <person name="Sakamoto Y."/>
            <person name="Steenwyk J.L."/>
            <person name="Rokas A."/>
            <person name="Carro J."/>
            <person name="Camarero S."/>
            <person name="Ferreira P."/>
            <person name="Molpeceres G."/>
            <person name="Ruiz-Duenas F.J."/>
            <person name="Serrano A."/>
            <person name="Henrissat B."/>
            <person name="Drula E."/>
            <person name="Hughes K.W."/>
            <person name="Mata J.L."/>
            <person name="Ishikawa N.K."/>
            <person name="Vargas-Isla R."/>
            <person name="Ushijima S."/>
            <person name="Smith C.A."/>
            <person name="Donoghue J."/>
            <person name="Ahrendt S."/>
            <person name="Andreopoulos W."/>
            <person name="He G."/>
            <person name="LaButti K."/>
            <person name="Lipzen A."/>
            <person name="Ng V."/>
            <person name="Riley R."/>
            <person name="Sandor L."/>
            <person name="Barry K."/>
            <person name="Martinez A.T."/>
            <person name="Xiao Y."/>
            <person name="Gibbons J.G."/>
            <person name="Terashima K."/>
            <person name="Grigoriev I.V."/>
            <person name="Hibbett D."/>
        </authorList>
    </citation>
    <scope>NUCLEOTIDE SEQUENCE [LARGE SCALE GENOMIC DNA]</scope>
    <source>
        <strain evidence="1 2">TFB7810</strain>
    </source>
</reference>
<keyword evidence="2" id="KW-1185">Reference proteome</keyword>
<dbReference type="EMBL" id="JANVFU010000005">
    <property type="protein sequence ID" value="KAJ3745451.1"/>
    <property type="molecule type" value="Genomic_DNA"/>
</dbReference>